<dbReference type="PRINTS" id="PR00035">
    <property type="entry name" value="HTHGNTR"/>
</dbReference>
<dbReference type="SMART" id="SM00345">
    <property type="entry name" value="HTH_GNTR"/>
    <property type="match status" value="1"/>
</dbReference>
<dbReference type="GeneID" id="92503884"/>
<dbReference type="SUPFAM" id="SSF46785">
    <property type="entry name" value="Winged helix' DNA-binding domain"/>
    <property type="match status" value="1"/>
</dbReference>
<dbReference type="PROSITE" id="PS50949">
    <property type="entry name" value="HTH_GNTR"/>
    <property type="match status" value="1"/>
</dbReference>
<evidence type="ECO:0000256" key="1">
    <source>
        <dbReference type="ARBA" id="ARBA00023015"/>
    </source>
</evidence>
<dbReference type="RefSeq" id="WP_007795237.1">
    <property type="nucleotide sequence ID" value="NZ_DS022276.1"/>
</dbReference>
<dbReference type="Pfam" id="PF00392">
    <property type="entry name" value="GntR"/>
    <property type="match status" value="1"/>
</dbReference>
<evidence type="ECO:0000313" key="5">
    <source>
        <dbReference type="EMBL" id="EAU48085.1"/>
    </source>
</evidence>
<keyword evidence="2" id="KW-0238">DNA-binding</keyword>
<proteinExistence type="predicted"/>
<gene>
    <name evidence="5" type="ORF">R2601_14005</name>
</gene>
<dbReference type="STRING" id="314265.R2601_14005"/>
<dbReference type="PANTHER" id="PTHR43537:SF24">
    <property type="entry name" value="GLUCONATE OPERON TRANSCRIPTIONAL REPRESSOR"/>
    <property type="match status" value="1"/>
</dbReference>
<dbReference type="SMART" id="SM00895">
    <property type="entry name" value="FCD"/>
    <property type="match status" value="1"/>
</dbReference>
<dbReference type="InterPro" id="IPR036390">
    <property type="entry name" value="WH_DNA-bd_sf"/>
</dbReference>
<name>Q0FVP1_SALBH</name>
<dbReference type="Proteomes" id="UP000006230">
    <property type="component" value="Unassembled WGS sequence"/>
</dbReference>
<sequence length="237" mass="26687">MQLADTIKEWVVEHQLKAGDRLPGEAELIESHGRSKGTVREAMRILEAQGLVETRTGPGGGSFVAEVSPDRAQSLLANFFYFRDLSIKDIYQIRKLLEPEVAATLAGKLSDEQLAALEAVVAEYSAPAETVEEERAQHVSSLQFHALLASYSDNDLLAFLVRFMARMLTELTVWRRLYEPPNPTLWEAGRRHQLQLIEALRAGDAETARRVMRDHMEGAETQMQAQEAEVLRRFIAE</sequence>
<dbReference type="HOGENOM" id="CLU_017584_9_0_5"/>
<dbReference type="PANTHER" id="PTHR43537">
    <property type="entry name" value="TRANSCRIPTIONAL REGULATOR, GNTR FAMILY"/>
    <property type="match status" value="1"/>
</dbReference>
<keyword evidence="6" id="KW-1185">Reference proteome</keyword>
<dbReference type="eggNOG" id="COG2186">
    <property type="taxonomic scope" value="Bacteria"/>
</dbReference>
<dbReference type="CDD" id="cd07377">
    <property type="entry name" value="WHTH_GntR"/>
    <property type="match status" value="1"/>
</dbReference>
<dbReference type="Gene3D" id="1.10.10.10">
    <property type="entry name" value="Winged helix-like DNA-binding domain superfamily/Winged helix DNA-binding domain"/>
    <property type="match status" value="1"/>
</dbReference>
<dbReference type="Gene3D" id="1.20.120.530">
    <property type="entry name" value="GntR ligand-binding domain-like"/>
    <property type="match status" value="1"/>
</dbReference>
<dbReference type="GO" id="GO:0003677">
    <property type="term" value="F:DNA binding"/>
    <property type="evidence" value="ECO:0007669"/>
    <property type="project" value="UniProtKB-KW"/>
</dbReference>
<dbReference type="SUPFAM" id="SSF48008">
    <property type="entry name" value="GntR ligand-binding domain-like"/>
    <property type="match status" value="1"/>
</dbReference>
<dbReference type="EMBL" id="AATQ01000002">
    <property type="protein sequence ID" value="EAU48085.1"/>
    <property type="molecule type" value="Genomic_DNA"/>
</dbReference>
<comment type="caution">
    <text evidence="5">The sequence shown here is derived from an EMBL/GenBank/DDBJ whole genome shotgun (WGS) entry which is preliminary data.</text>
</comment>
<dbReference type="InterPro" id="IPR008920">
    <property type="entry name" value="TF_FadR/GntR_C"/>
</dbReference>
<dbReference type="Pfam" id="PF07729">
    <property type="entry name" value="FCD"/>
    <property type="match status" value="1"/>
</dbReference>
<evidence type="ECO:0000256" key="2">
    <source>
        <dbReference type="ARBA" id="ARBA00023125"/>
    </source>
</evidence>
<organism evidence="5 6">
    <name type="scientific">Salipiger bermudensis (strain DSM 26914 / JCM 13377 / KCTC 12554 / HTCC2601)</name>
    <name type="common">Pelagibaca bermudensis</name>
    <dbReference type="NCBI Taxonomy" id="314265"/>
    <lineage>
        <taxon>Bacteria</taxon>
        <taxon>Pseudomonadati</taxon>
        <taxon>Pseudomonadota</taxon>
        <taxon>Alphaproteobacteria</taxon>
        <taxon>Rhodobacterales</taxon>
        <taxon>Roseobacteraceae</taxon>
        <taxon>Salipiger</taxon>
    </lineage>
</organism>
<protein>
    <submittedName>
        <fullName evidence="5">Transcriptional regulator, GntR family protein</fullName>
    </submittedName>
</protein>
<dbReference type="AlphaFoldDB" id="Q0FVP1"/>
<evidence type="ECO:0000313" key="6">
    <source>
        <dbReference type="Proteomes" id="UP000006230"/>
    </source>
</evidence>
<dbReference type="GO" id="GO:0003700">
    <property type="term" value="F:DNA-binding transcription factor activity"/>
    <property type="evidence" value="ECO:0007669"/>
    <property type="project" value="InterPro"/>
</dbReference>
<dbReference type="InterPro" id="IPR036388">
    <property type="entry name" value="WH-like_DNA-bd_sf"/>
</dbReference>
<keyword evidence="3" id="KW-0804">Transcription</keyword>
<accession>Q0FVP1</accession>
<feature type="domain" description="HTH gntR-type" evidence="4">
    <location>
        <begin position="1"/>
        <end position="67"/>
    </location>
</feature>
<evidence type="ECO:0000259" key="4">
    <source>
        <dbReference type="PROSITE" id="PS50949"/>
    </source>
</evidence>
<evidence type="ECO:0000256" key="3">
    <source>
        <dbReference type="ARBA" id="ARBA00023163"/>
    </source>
</evidence>
<dbReference type="InterPro" id="IPR000524">
    <property type="entry name" value="Tscrpt_reg_HTH_GntR"/>
</dbReference>
<reference evidence="5 6" key="1">
    <citation type="journal article" date="2010" name="J. Bacteriol.">
        <title>Genome sequences of Pelagibaca bermudensis HTCC2601T and Maritimibacter alkaliphilus HTCC2654T, the type strains of two marine Roseobacter genera.</title>
        <authorList>
            <person name="Thrash J.C."/>
            <person name="Cho J.C."/>
            <person name="Ferriera S."/>
            <person name="Johnson J."/>
            <person name="Vergin K.L."/>
            <person name="Giovannoni S.J."/>
        </authorList>
    </citation>
    <scope>NUCLEOTIDE SEQUENCE [LARGE SCALE GENOMIC DNA]</scope>
    <source>
        <strain evidence="6">DSM 26914 / JCM 13377 / KCTC 12554 / HTCC2601</strain>
    </source>
</reference>
<dbReference type="InterPro" id="IPR011711">
    <property type="entry name" value="GntR_C"/>
</dbReference>
<keyword evidence="1" id="KW-0805">Transcription regulation</keyword>